<protein>
    <recommendedName>
        <fullName evidence="1">DUF6950 domain-containing protein</fullName>
    </recommendedName>
</protein>
<evidence type="ECO:0000313" key="2">
    <source>
        <dbReference type="EMBL" id="MBK1835001.1"/>
    </source>
</evidence>
<keyword evidence="3" id="KW-1185">Reference proteome</keyword>
<dbReference type="Proteomes" id="UP000604083">
    <property type="component" value="Unassembled WGS sequence"/>
</dbReference>
<gene>
    <name evidence="2" type="ORF">JIN78_13100</name>
</gene>
<dbReference type="RefSeq" id="WP_200392435.1">
    <property type="nucleotide sequence ID" value="NZ_JAENIO010000038.1"/>
</dbReference>
<dbReference type="AlphaFoldDB" id="A0A934RST2"/>
<proteinExistence type="predicted"/>
<dbReference type="EMBL" id="JAENIO010000038">
    <property type="protein sequence ID" value="MBK1835001.1"/>
    <property type="molecule type" value="Genomic_DNA"/>
</dbReference>
<dbReference type="Pfam" id="PF22262">
    <property type="entry name" value="DUF6950"/>
    <property type="match status" value="1"/>
</dbReference>
<name>A0A934RST2_9BACT</name>
<feature type="domain" description="DUF6950" evidence="1">
    <location>
        <begin position="14"/>
        <end position="135"/>
    </location>
</feature>
<comment type="caution">
    <text evidence="2">The sequence shown here is derived from an EMBL/GenBank/DDBJ whole genome shotgun (WGS) entry which is preliminary data.</text>
</comment>
<evidence type="ECO:0000313" key="3">
    <source>
        <dbReference type="Proteomes" id="UP000604083"/>
    </source>
</evidence>
<organism evidence="2 3">
    <name type="scientific">Roseibacillus ishigakijimensis</name>
    <dbReference type="NCBI Taxonomy" id="454146"/>
    <lineage>
        <taxon>Bacteria</taxon>
        <taxon>Pseudomonadati</taxon>
        <taxon>Verrucomicrobiota</taxon>
        <taxon>Verrucomicrobiia</taxon>
        <taxon>Verrucomicrobiales</taxon>
        <taxon>Verrucomicrobiaceae</taxon>
        <taxon>Roseibacillus</taxon>
    </lineage>
</organism>
<accession>A0A934RST2</accession>
<sequence>MSEKTSEPKKTKPTSLQAYLAKPLPPFCRGTADCAAFVAGWVNHLAGKEAVKLRPITYGEAKRQALKMEIIGAQALADLNWSRTDSPQDGDIVFYRCEQALGGKAIGIFSEGKAISRMEAPALHLTEEPEILAAWTNR</sequence>
<dbReference type="InterPro" id="IPR053802">
    <property type="entry name" value="DUF6950"/>
</dbReference>
<reference evidence="2" key="1">
    <citation type="submission" date="2021-01" db="EMBL/GenBank/DDBJ databases">
        <title>Modified the classification status of verrucomicrobia.</title>
        <authorList>
            <person name="Feng X."/>
        </authorList>
    </citation>
    <scope>NUCLEOTIDE SEQUENCE</scope>
    <source>
        <strain evidence="2">KCTC 12986</strain>
    </source>
</reference>
<evidence type="ECO:0000259" key="1">
    <source>
        <dbReference type="Pfam" id="PF22262"/>
    </source>
</evidence>